<dbReference type="EMBL" id="WKLC01000074">
    <property type="protein sequence ID" value="MSE14231.1"/>
    <property type="molecule type" value="Genomic_DNA"/>
</dbReference>
<comment type="caution">
    <text evidence="1">The sequence shown here is derived from an EMBL/GenBank/DDBJ whole genome shotgun (WGS) entry which is preliminary data.</text>
</comment>
<reference evidence="1 2" key="1">
    <citation type="submission" date="2019-11" db="EMBL/GenBank/DDBJ databases">
        <title>Draft Genome Sequence of Plant Growth-Promoting Rhizosphere-Associated Bacteria.</title>
        <authorList>
            <person name="Vasilyev I.Y."/>
            <person name="Radchenko V."/>
            <person name="Ilnitskaya E.V."/>
        </authorList>
    </citation>
    <scope>NUCLEOTIDE SEQUENCE [LARGE SCALE GENOMIC DNA]</scope>
    <source>
        <strain evidence="1 2">VRA_MhP_f</strain>
    </source>
</reference>
<dbReference type="Pfam" id="PF07102">
    <property type="entry name" value="YbcO"/>
    <property type="match status" value="1"/>
</dbReference>
<dbReference type="Proteomes" id="UP000461948">
    <property type="component" value="Unassembled WGS sequence"/>
</dbReference>
<dbReference type="Gene3D" id="3.30.50.20">
    <property type="entry name" value="prophage-derive protein ybcO"/>
    <property type="match status" value="1"/>
</dbReference>
<name>A0A7X2MJF8_ENTAG</name>
<evidence type="ECO:0000313" key="1">
    <source>
        <dbReference type="EMBL" id="MSE14231.1"/>
    </source>
</evidence>
<protein>
    <submittedName>
        <fullName evidence="1">DUF1364 family protein</fullName>
    </submittedName>
</protein>
<dbReference type="AlphaFoldDB" id="A0A7X2MJF8"/>
<accession>A0A7X2MJF8</accession>
<organism evidence="1 2">
    <name type="scientific">Enterobacter agglomerans</name>
    <name type="common">Erwinia herbicola</name>
    <name type="synonym">Pantoea agglomerans</name>
    <dbReference type="NCBI Taxonomy" id="549"/>
    <lineage>
        <taxon>Bacteria</taxon>
        <taxon>Pseudomonadati</taxon>
        <taxon>Pseudomonadota</taxon>
        <taxon>Gammaproteobacteria</taxon>
        <taxon>Enterobacterales</taxon>
        <taxon>Erwiniaceae</taxon>
        <taxon>Pantoea</taxon>
        <taxon>Pantoea agglomerans group</taxon>
    </lineage>
</organism>
<dbReference type="InterPro" id="IPR010774">
    <property type="entry name" value="YbcO"/>
</dbReference>
<proteinExistence type="predicted"/>
<evidence type="ECO:0000313" key="2">
    <source>
        <dbReference type="Proteomes" id="UP000461948"/>
    </source>
</evidence>
<gene>
    <name evidence="1" type="ORF">GKC49_03450</name>
</gene>
<sequence>MKRNLRKAARGRECTIRIPGVCSFNPETSVLAHYRLSGLCGTGIKPSDLNGAIGCDNCHAAVDGRLKTEYSYEELRLMHAEGVLRTLDVWEREGFIS</sequence>